<dbReference type="EC" id="1.8.4.11" evidence="4"/>
<dbReference type="EMBL" id="JPOS01000083">
    <property type="protein sequence ID" value="KGE85875.1"/>
    <property type="molecule type" value="Genomic_DNA"/>
</dbReference>
<dbReference type="InterPro" id="IPR002569">
    <property type="entry name" value="Met_Sox_Rdtase_MsrA_dom"/>
</dbReference>
<organism evidence="6 7">
    <name type="scientific">Phaeodactylibacter xiamenensis</name>
    <dbReference type="NCBI Taxonomy" id="1524460"/>
    <lineage>
        <taxon>Bacteria</taxon>
        <taxon>Pseudomonadati</taxon>
        <taxon>Bacteroidota</taxon>
        <taxon>Saprospiria</taxon>
        <taxon>Saprospirales</taxon>
        <taxon>Haliscomenobacteraceae</taxon>
        <taxon>Phaeodactylibacter</taxon>
    </lineage>
</organism>
<comment type="catalytic activity">
    <reaction evidence="2 4">
        <text>L-methionyl-[protein] + [thioredoxin]-disulfide + H2O = L-methionyl-(S)-S-oxide-[protein] + [thioredoxin]-dithiol</text>
        <dbReference type="Rhea" id="RHEA:14217"/>
        <dbReference type="Rhea" id="RHEA-COMP:10698"/>
        <dbReference type="Rhea" id="RHEA-COMP:10700"/>
        <dbReference type="Rhea" id="RHEA-COMP:12313"/>
        <dbReference type="Rhea" id="RHEA-COMP:12315"/>
        <dbReference type="ChEBI" id="CHEBI:15377"/>
        <dbReference type="ChEBI" id="CHEBI:16044"/>
        <dbReference type="ChEBI" id="CHEBI:29950"/>
        <dbReference type="ChEBI" id="CHEBI:44120"/>
        <dbReference type="ChEBI" id="CHEBI:50058"/>
        <dbReference type="EC" id="1.8.4.11"/>
    </reaction>
</comment>
<evidence type="ECO:0000313" key="6">
    <source>
        <dbReference type="EMBL" id="KGE85875.1"/>
    </source>
</evidence>
<feature type="active site" evidence="4">
    <location>
        <position position="14"/>
    </location>
</feature>
<protein>
    <recommendedName>
        <fullName evidence="4">Peptide methionine sulfoxide reductase MsrA</fullName>
        <shortName evidence="4">Protein-methionine-S-oxide reductase</shortName>
        <ecNumber evidence="4">1.8.4.11</ecNumber>
    </recommendedName>
    <alternativeName>
        <fullName evidence="4">Peptide-methionine (S)-S-oxide reductase</fullName>
        <shortName evidence="4">Peptide Met(O) reductase</shortName>
    </alternativeName>
</protein>
<sequence length="180" mass="20434">MSSDFEYATLGGGCFWCLEAVYQEVKGVHKVTSGYAGGTKENANYSAVCSGTTQHAEVVQVQFDPQAVSFDQILDIFWTIHDPTTPNRQGNDRGPQYRSVIFYHDEAQKAEAEKSIAETAPQLWDDPVVTQLAPLEAFYPAEVSHHDYYRKVGNRNPYCTFIITPKVKKFRERFAELRKQ</sequence>
<evidence type="ECO:0000256" key="4">
    <source>
        <dbReference type="HAMAP-Rule" id="MF_01401"/>
    </source>
</evidence>
<accession>A0A098S188</accession>
<evidence type="ECO:0000256" key="2">
    <source>
        <dbReference type="ARBA" id="ARBA00047806"/>
    </source>
</evidence>
<dbReference type="STRING" id="1524460.IX84_25010"/>
<comment type="similarity">
    <text evidence="4">Belongs to the MsrA Met sulfoxide reductase family.</text>
</comment>
<gene>
    <name evidence="4" type="primary">msrA</name>
    <name evidence="6" type="ORF">IX84_25010</name>
</gene>
<keyword evidence="1 4" id="KW-0560">Oxidoreductase</keyword>
<dbReference type="HAMAP" id="MF_01401">
    <property type="entry name" value="MsrA"/>
    <property type="match status" value="1"/>
</dbReference>
<dbReference type="PANTHER" id="PTHR43774:SF1">
    <property type="entry name" value="PEPTIDE METHIONINE SULFOXIDE REDUCTASE MSRA 2"/>
    <property type="match status" value="1"/>
</dbReference>
<dbReference type="InterPro" id="IPR036509">
    <property type="entry name" value="Met_Sox_Rdtase_MsrA_sf"/>
</dbReference>
<dbReference type="PANTHER" id="PTHR43774">
    <property type="entry name" value="PEPTIDE METHIONINE SULFOXIDE REDUCTASE"/>
    <property type="match status" value="1"/>
</dbReference>
<dbReference type="Proteomes" id="UP000029736">
    <property type="component" value="Unassembled WGS sequence"/>
</dbReference>
<evidence type="ECO:0000256" key="1">
    <source>
        <dbReference type="ARBA" id="ARBA00023002"/>
    </source>
</evidence>
<dbReference type="AlphaFoldDB" id="A0A098S188"/>
<comment type="function">
    <text evidence="4">Has an important function as a repair enzyme for proteins that have been inactivated by oxidation. Catalyzes the reversible oxidation-reduction of methionine sulfoxide in proteins to methionine.</text>
</comment>
<comment type="caution">
    <text evidence="6">The sequence shown here is derived from an EMBL/GenBank/DDBJ whole genome shotgun (WGS) entry which is preliminary data.</text>
</comment>
<dbReference type="OrthoDB" id="4174719at2"/>
<dbReference type="NCBIfam" id="TIGR00401">
    <property type="entry name" value="msrA"/>
    <property type="match status" value="1"/>
</dbReference>
<dbReference type="SUPFAM" id="SSF55068">
    <property type="entry name" value="Peptide methionine sulfoxide reductase"/>
    <property type="match status" value="1"/>
</dbReference>
<dbReference type="GO" id="GO:0033744">
    <property type="term" value="F:L-methionine:thioredoxin-disulfide S-oxidoreductase activity"/>
    <property type="evidence" value="ECO:0007669"/>
    <property type="project" value="RHEA"/>
</dbReference>
<dbReference type="Pfam" id="PF01625">
    <property type="entry name" value="PMSR"/>
    <property type="match status" value="1"/>
</dbReference>
<reference evidence="6 7" key="1">
    <citation type="journal article" date="2014" name="Int. J. Syst. Evol. Microbiol.">
        <title>Phaeodactylibacter xiamenensis gen. nov., sp. nov., a member of the family Saprospiraceae isolated from the marine alga Phaeodactylum tricornutum.</title>
        <authorList>
            <person name="Chen Z.Jr."/>
            <person name="Lei X."/>
            <person name="Lai Q."/>
            <person name="Li Y."/>
            <person name="Zhang B."/>
            <person name="Zhang J."/>
            <person name="Zhang H."/>
            <person name="Yang L."/>
            <person name="Zheng W."/>
            <person name="Tian Y."/>
            <person name="Yu Z."/>
            <person name="Xu H.Jr."/>
            <person name="Zheng T."/>
        </authorList>
    </citation>
    <scope>NUCLEOTIDE SEQUENCE [LARGE SCALE GENOMIC DNA]</scope>
    <source>
        <strain evidence="6 7">KD52</strain>
    </source>
</reference>
<evidence type="ECO:0000259" key="5">
    <source>
        <dbReference type="Pfam" id="PF01625"/>
    </source>
</evidence>
<dbReference type="GO" id="GO:0008113">
    <property type="term" value="F:peptide-methionine (S)-S-oxide reductase activity"/>
    <property type="evidence" value="ECO:0007669"/>
    <property type="project" value="UniProtKB-UniRule"/>
</dbReference>
<dbReference type="Gene3D" id="3.30.1060.10">
    <property type="entry name" value="Peptide methionine sulphoxide reductase MsrA"/>
    <property type="match status" value="1"/>
</dbReference>
<dbReference type="RefSeq" id="WP_044226792.1">
    <property type="nucleotide sequence ID" value="NZ_JBKAGJ010000057.1"/>
</dbReference>
<evidence type="ECO:0000313" key="7">
    <source>
        <dbReference type="Proteomes" id="UP000029736"/>
    </source>
</evidence>
<evidence type="ECO:0000256" key="3">
    <source>
        <dbReference type="ARBA" id="ARBA00048782"/>
    </source>
</evidence>
<proteinExistence type="inferred from homology"/>
<feature type="domain" description="Peptide methionine sulphoxide reductase MsrA" evidence="5">
    <location>
        <begin position="8"/>
        <end position="159"/>
    </location>
</feature>
<name>A0A098S188_9BACT</name>
<comment type="catalytic activity">
    <reaction evidence="3 4">
        <text>[thioredoxin]-disulfide + L-methionine + H2O = L-methionine (S)-S-oxide + [thioredoxin]-dithiol</text>
        <dbReference type="Rhea" id="RHEA:19993"/>
        <dbReference type="Rhea" id="RHEA-COMP:10698"/>
        <dbReference type="Rhea" id="RHEA-COMP:10700"/>
        <dbReference type="ChEBI" id="CHEBI:15377"/>
        <dbReference type="ChEBI" id="CHEBI:29950"/>
        <dbReference type="ChEBI" id="CHEBI:50058"/>
        <dbReference type="ChEBI" id="CHEBI:57844"/>
        <dbReference type="ChEBI" id="CHEBI:58772"/>
        <dbReference type="EC" id="1.8.4.11"/>
    </reaction>
</comment>
<keyword evidence="7" id="KW-1185">Reference proteome</keyword>